<protein>
    <submittedName>
        <fullName evidence="1">Uncharacterized protein</fullName>
    </submittedName>
</protein>
<keyword evidence="2" id="KW-1185">Reference proteome</keyword>
<organism evidence="1 2">
    <name type="scientific">Phytophthora citrophthora</name>
    <dbReference type="NCBI Taxonomy" id="4793"/>
    <lineage>
        <taxon>Eukaryota</taxon>
        <taxon>Sar</taxon>
        <taxon>Stramenopiles</taxon>
        <taxon>Oomycota</taxon>
        <taxon>Peronosporomycetes</taxon>
        <taxon>Peronosporales</taxon>
        <taxon>Peronosporaceae</taxon>
        <taxon>Phytophthora</taxon>
    </lineage>
</organism>
<dbReference type="Proteomes" id="UP001259832">
    <property type="component" value="Unassembled WGS sequence"/>
</dbReference>
<accession>A0AAD9LGJ3</accession>
<evidence type="ECO:0000313" key="2">
    <source>
        <dbReference type="Proteomes" id="UP001259832"/>
    </source>
</evidence>
<dbReference type="EMBL" id="JASMQC010000022">
    <property type="protein sequence ID" value="KAK1935675.1"/>
    <property type="molecule type" value="Genomic_DNA"/>
</dbReference>
<gene>
    <name evidence="1" type="ORF">P3T76_010370</name>
</gene>
<evidence type="ECO:0000313" key="1">
    <source>
        <dbReference type="EMBL" id="KAK1935675.1"/>
    </source>
</evidence>
<reference evidence="1" key="1">
    <citation type="submission" date="2023-08" db="EMBL/GenBank/DDBJ databases">
        <title>Reference Genome Resource for the Citrus Pathogen Phytophthora citrophthora.</title>
        <authorList>
            <person name="Moller H."/>
            <person name="Coetzee B."/>
            <person name="Rose L.J."/>
            <person name="Van Niekerk J.M."/>
        </authorList>
    </citation>
    <scope>NUCLEOTIDE SEQUENCE</scope>
    <source>
        <strain evidence="1">STE-U-9442</strain>
    </source>
</reference>
<name>A0AAD9LGJ3_9STRA</name>
<comment type="caution">
    <text evidence="1">The sequence shown here is derived from an EMBL/GenBank/DDBJ whole genome shotgun (WGS) entry which is preliminary data.</text>
</comment>
<dbReference type="AlphaFoldDB" id="A0AAD9LGJ3"/>
<sequence>MEYTITSLGHASVRGHTCRDNLIAATTIQDVEDEMKAAADHLAVEHRDWRAWDVWEKLRKQFYDDEIPDVVRGLSENHVISRVSHARNQHYSANIHGMIETPPLSLALDESVSFFQFRYATINPKDLTAMLTARAIFFNPPTIPWGLPLGTLLTQSPS</sequence>
<proteinExistence type="predicted"/>